<reference evidence="1 2" key="1">
    <citation type="submission" date="2013-01" db="EMBL/GenBank/DDBJ databases">
        <authorList>
            <person name="Harkins D.M."/>
            <person name="Durkin A.S."/>
            <person name="Brinkac L.M."/>
            <person name="Haft D.H."/>
            <person name="Selengut J.D."/>
            <person name="Sanka R."/>
            <person name="DePew J."/>
            <person name="Purushe J."/>
            <person name="Picardeau M."/>
            <person name="Werts C."/>
            <person name="Goarant C."/>
            <person name="Vinetz J.M."/>
            <person name="Sutton G.G."/>
            <person name="Nierman W.C."/>
            <person name="Fouts D.E."/>
        </authorList>
    </citation>
    <scope>NUCLEOTIDE SEQUENCE [LARGE SCALE GENOMIC DNA]</scope>
    <source>
        <strain evidence="1 2">200701203</strain>
    </source>
</reference>
<proteinExistence type="predicted"/>
<dbReference type="EMBL" id="AKWO02000086">
    <property type="protein sequence ID" value="EMF98467.1"/>
    <property type="molecule type" value="Genomic_DNA"/>
</dbReference>
<sequence length="33" mass="3617">MVSRIQTILIVIILASGRLLWAVSPDQINLGIL</sequence>
<comment type="caution">
    <text evidence="1">The sequence shown here is derived from an EMBL/GenBank/DDBJ whole genome shotgun (WGS) entry which is preliminary data.</text>
</comment>
<evidence type="ECO:0000313" key="2">
    <source>
        <dbReference type="Proteomes" id="UP000011783"/>
    </source>
</evidence>
<feature type="non-terminal residue" evidence="1">
    <location>
        <position position="33"/>
    </location>
</feature>
<accession>M3F966</accession>
<name>M3F966_LEPBO</name>
<organism evidence="1 2">
    <name type="scientific">Leptospira borgpetersenii str. 200701203</name>
    <dbReference type="NCBI Taxonomy" id="1193007"/>
    <lineage>
        <taxon>Bacteria</taxon>
        <taxon>Pseudomonadati</taxon>
        <taxon>Spirochaetota</taxon>
        <taxon>Spirochaetia</taxon>
        <taxon>Leptospirales</taxon>
        <taxon>Leptospiraceae</taxon>
        <taxon>Leptospira</taxon>
    </lineage>
</organism>
<gene>
    <name evidence="1" type="ORF">LEP1GSC123_2078</name>
</gene>
<dbReference type="Proteomes" id="UP000011783">
    <property type="component" value="Unassembled WGS sequence"/>
</dbReference>
<dbReference type="AlphaFoldDB" id="M3F966"/>
<protein>
    <submittedName>
        <fullName evidence="1">Uncharacterized protein</fullName>
    </submittedName>
</protein>
<evidence type="ECO:0000313" key="1">
    <source>
        <dbReference type="EMBL" id="EMF98467.1"/>
    </source>
</evidence>